<evidence type="ECO:0000256" key="3">
    <source>
        <dbReference type="ARBA" id="ARBA00022679"/>
    </source>
</evidence>
<dbReference type="EMBL" id="CP001349">
    <property type="protein sequence ID" value="ACL56000.1"/>
    <property type="molecule type" value="Genomic_DNA"/>
</dbReference>
<proteinExistence type="inferred from homology"/>
<dbReference type="KEGG" id="mno:Mnod_5591"/>
<evidence type="ECO:0000313" key="11">
    <source>
        <dbReference type="EMBL" id="ACL60433.1"/>
    </source>
</evidence>
<evidence type="ECO:0000256" key="6">
    <source>
        <dbReference type="ARBA" id="ARBA00023136"/>
    </source>
</evidence>
<keyword evidence="12" id="KW-1185">Reference proteome</keyword>
<evidence type="ECO:0000256" key="5">
    <source>
        <dbReference type="ARBA" id="ARBA00022989"/>
    </source>
</evidence>
<feature type="transmembrane region" description="Helical" evidence="9">
    <location>
        <begin position="210"/>
        <end position="234"/>
    </location>
</feature>
<evidence type="ECO:0000256" key="2">
    <source>
        <dbReference type="ARBA" id="ARBA00022475"/>
    </source>
</evidence>
<dbReference type="Pfam" id="PF09594">
    <property type="entry name" value="GT87"/>
    <property type="match status" value="1"/>
</dbReference>
<dbReference type="KEGG" id="mno:Mnod_0988"/>
<accession>B8IHW2</accession>
<sequence length="457" mass="49047">MSEGASRATARAAAAERPRAHPPAAPLLRPPLLWAASAIAAMIACGIALRLGGYVGSAYSWFTLAGALDDSWMPMGRAYARITAAHPAPLYDLFFVEHVKFQYPPSSLLIYAALEALGITPGVPELNRLVWVSILAMPVLIFLICRQLIAQSPLRAGGAGPASLLAALFAGAALFFYPLMIAWRLGQVQALLNALFALACLLWLWERRLLAGLCIGLVCLVKPQFSLFLVWALIRRETAFAAGQAASLGLGLAASVALFGLGNHLDYLSVLTYISQRGEIFWDNTSVNGLMNGLMFPDEVLKFDYSAFPPPTPLVRSATLWSSVLIVAYALFPRPGARRAALLDLSTAAMAFTLASPIAWGHHYGIAFPVLVILFFALAGDPDAPRRRGRLVLWGLCLVAIGNYWNISEHLAGTLAAPLQSWRLAAVLAVLVLLHRLQAEAARPVAPAAAELDPARA</sequence>
<feature type="region of interest" description="Disordered" evidence="8">
    <location>
        <begin position="1"/>
        <end position="22"/>
    </location>
</feature>
<evidence type="ECO:0008006" key="13">
    <source>
        <dbReference type="Google" id="ProtNLM"/>
    </source>
</evidence>
<dbReference type="GO" id="GO:0016758">
    <property type="term" value="F:hexosyltransferase activity"/>
    <property type="evidence" value="ECO:0007669"/>
    <property type="project" value="InterPro"/>
</dbReference>
<keyword evidence="2" id="KW-1003">Cell membrane</keyword>
<keyword evidence="5 9" id="KW-1133">Transmembrane helix</keyword>
<evidence type="ECO:0000256" key="7">
    <source>
        <dbReference type="ARBA" id="ARBA00024033"/>
    </source>
</evidence>
<evidence type="ECO:0000256" key="4">
    <source>
        <dbReference type="ARBA" id="ARBA00022692"/>
    </source>
</evidence>
<evidence type="ECO:0000256" key="1">
    <source>
        <dbReference type="ARBA" id="ARBA00004651"/>
    </source>
</evidence>
<feature type="transmembrane region" description="Helical" evidence="9">
    <location>
        <begin position="129"/>
        <end position="149"/>
    </location>
</feature>
<organism evidence="10 12">
    <name type="scientific">Methylobacterium nodulans (strain LMG 21967 / CNCM I-2342 / ORS 2060)</name>
    <dbReference type="NCBI Taxonomy" id="460265"/>
    <lineage>
        <taxon>Bacteria</taxon>
        <taxon>Pseudomonadati</taxon>
        <taxon>Pseudomonadota</taxon>
        <taxon>Alphaproteobacteria</taxon>
        <taxon>Hyphomicrobiales</taxon>
        <taxon>Methylobacteriaceae</taxon>
        <taxon>Methylobacterium</taxon>
    </lineage>
</organism>
<name>B8IHW2_METNO</name>
<dbReference type="RefSeq" id="WP_015927698.1">
    <property type="nucleotide sequence ID" value="NC_011894.1"/>
</dbReference>
<feature type="transmembrane region" description="Helical" evidence="9">
    <location>
        <begin position="161"/>
        <end position="181"/>
    </location>
</feature>
<reference evidence="10 12" key="1">
    <citation type="submission" date="2009-01" db="EMBL/GenBank/DDBJ databases">
        <title>Complete sequence of chromosome of Methylobacterium nodulans ORS 2060.</title>
        <authorList>
            <consortium name="US DOE Joint Genome Institute"/>
            <person name="Lucas S."/>
            <person name="Copeland A."/>
            <person name="Lapidus A."/>
            <person name="Glavina del Rio T."/>
            <person name="Dalin E."/>
            <person name="Tice H."/>
            <person name="Bruce D."/>
            <person name="Goodwin L."/>
            <person name="Pitluck S."/>
            <person name="Sims D."/>
            <person name="Brettin T."/>
            <person name="Detter J.C."/>
            <person name="Han C."/>
            <person name="Larimer F."/>
            <person name="Land M."/>
            <person name="Hauser L."/>
            <person name="Kyrpides N."/>
            <person name="Ivanova N."/>
            <person name="Marx C.J."/>
            <person name="Richardson P."/>
        </authorList>
    </citation>
    <scope>NUCLEOTIDE SEQUENCE [LARGE SCALE GENOMIC DNA]</scope>
    <source>
        <strain evidence="12">LMG 21967 / CNCM I-2342 / ORS 2060</strain>
        <strain evidence="10">ORS 2060</strain>
    </source>
</reference>
<dbReference type="EMBL" id="CP001349">
    <property type="protein sequence ID" value="ACL60433.1"/>
    <property type="molecule type" value="Genomic_DNA"/>
</dbReference>
<evidence type="ECO:0000256" key="9">
    <source>
        <dbReference type="SAM" id="Phobius"/>
    </source>
</evidence>
<feature type="transmembrane region" description="Helical" evidence="9">
    <location>
        <begin position="366"/>
        <end position="384"/>
    </location>
</feature>
<gene>
    <name evidence="10" type="ordered locus">Mnod_0988</name>
    <name evidence="11" type="ordered locus">Mnod_5591</name>
</gene>
<comment type="similarity">
    <text evidence="7">Belongs to the glycosyltransferase 87 family.</text>
</comment>
<keyword evidence="3" id="KW-0808">Transferase</keyword>
<feature type="transmembrane region" description="Helical" evidence="9">
    <location>
        <begin position="241"/>
        <end position="261"/>
    </location>
</feature>
<keyword evidence="4 9" id="KW-0812">Transmembrane</keyword>
<feature type="compositionally biased region" description="Low complexity" evidence="8">
    <location>
        <begin position="1"/>
        <end position="13"/>
    </location>
</feature>
<evidence type="ECO:0000313" key="12">
    <source>
        <dbReference type="Proteomes" id="UP000008207"/>
    </source>
</evidence>
<keyword evidence="6 9" id="KW-0472">Membrane</keyword>
<feature type="transmembrane region" description="Helical" evidence="9">
    <location>
        <begin position="32"/>
        <end position="51"/>
    </location>
</feature>
<dbReference type="GO" id="GO:0005886">
    <property type="term" value="C:plasma membrane"/>
    <property type="evidence" value="ECO:0007669"/>
    <property type="project" value="UniProtKB-SubCell"/>
</dbReference>
<dbReference type="eggNOG" id="ENOG50324IQ">
    <property type="taxonomic scope" value="Bacteria"/>
</dbReference>
<comment type="subcellular location">
    <subcellularLocation>
        <location evidence="1">Cell membrane</location>
        <topology evidence="1">Multi-pass membrane protein</topology>
    </subcellularLocation>
</comment>
<dbReference type="AlphaFoldDB" id="B8IHW2"/>
<feature type="transmembrane region" description="Helical" evidence="9">
    <location>
        <begin position="188"/>
        <end position="204"/>
    </location>
</feature>
<protein>
    <recommendedName>
        <fullName evidence="13">DUF2029 domain-containing protein</fullName>
    </recommendedName>
</protein>
<dbReference type="Proteomes" id="UP000008207">
    <property type="component" value="Chromosome"/>
</dbReference>
<evidence type="ECO:0000256" key="8">
    <source>
        <dbReference type="SAM" id="MobiDB-lite"/>
    </source>
</evidence>
<dbReference type="HOGENOM" id="CLU_561011_0_0_5"/>
<evidence type="ECO:0000313" key="10">
    <source>
        <dbReference type="EMBL" id="ACL56000.1"/>
    </source>
</evidence>
<dbReference type="InterPro" id="IPR018584">
    <property type="entry name" value="GT87"/>
</dbReference>